<dbReference type="PANTHER" id="PTHR42760:SF40">
    <property type="entry name" value="3-OXOACYL-[ACYL-CARRIER-PROTEIN] REDUCTASE, CHLOROPLASTIC"/>
    <property type="match status" value="1"/>
</dbReference>
<dbReference type="InterPro" id="IPR036291">
    <property type="entry name" value="NAD(P)-bd_dom_sf"/>
</dbReference>
<evidence type="ECO:0000313" key="2">
    <source>
        <dbReference type="EMBL" id="MCP2331033.1"/>
    </source>
</evidence>
<gene>
    <name evidence="2" type="ORF">G443_001303</name>
</gene>
<dbReference type="SUPFAM" id="SSF51735">
    <property type="entry name" value="NAD(P)-binding Rossmann-fold domains"/>
    <property type="match status" value="1"/>
</dbReference>
<dbReference type="Proteomes" id="UP000791080">
    <property type="component" value="Unassembled WGS sequence"/>
</dbReference>
<evidence type="ECO:0000256" key="1">
    <source>
        <dbReference type="ARBA" id="ARBA00006484"/>
    </source>
</evidence>
<proteinExistence type="inferred from homology"/>
<comment type="similarity">
    <text evidence="1">Belongs to the short-chain dehydrogenases/reductases (SDR) family.</text>
</comment>
<dbReference type="CDD" id="cd05233">
    <property type="entry name" value="SDR_c"/>
    <property type="match status" value="1"/>
</dbReference>
<dbReference type="Pfam" id="PF00106">
    <property type="entry name" value="adh_short"/>
    <property type="match status" value="1"/>
</dbReference>
<reference evidence="2 3" key="1">
    <citation type="submission" date="2022-06" db="EMBL/GenBank/DDBJ databases">
        <title>Genomic Encyclopedia of Type Strains, Phase I: the one thousand microbial genomes (KMG-I) project.</title>
        <authorList>
            <person name="Kyrpides N."/>
        </authorList>
    </citation>
    <scope>NUCLEOTIDE SEQUENCE [LARGE SCALE GENOMIC DNA]</scope>
    <source>
        <strain evidence="2 3">DSM 43889</strain>
    </source>
</reference>
<accession>A0ABT1JFT8</accession>
<dbReference type="PROSITE" id="PS00061">
    <property type="entry name" value="ADH_SHORT"/>
    <property type="match status" value="1"/>
</dbReference>
<sequence length="274" mass="28283">MTSSFSFHGRLAVVTGGGSGIGRALASGLAEEGARVVVADLDDAAATRVAAALPGGRGVPLALDVTDPVALDRAISGVEAELGPVSVFCSNAGIAGSRLLGSPEEWERMWLVHVAAHVHVARRVLPGMVARGEGRLLVTASAAGLLTNLDSAAYAVTKHGAVAVAEWLAIEHHDAGVRVSCLCPQGVATPMLTGSDGGAPATTAAGGVRSAEDVAAEALDALRHGRFLVLSHPEVGEFERRRATDRERWLDGMRRLRRRLRPTDPHLAGGTSPG</sequence>
<dbReference type="InterPro" id="IPR002347">
    <property type="entry name" value="SDR_fam"/>
</dbReference>
<protein>
    <submittedName>
        <fullName evidence="2">NADP-dependent 3-hydroxy acid dehydrogenase YdfG</fullName>
    </submittedName>
</protein>
<dbReference type="Gene3D" id="3.40.50.720">
    <property type="entry name" value="NAD(P)-binding Rossmann-like Domain"/>
    <property type="match status" value="1"/>
</dbReference>
<dbReference type="EMBL" id="AUBJ02000001">
    <property type="protein sequence ID" value="MCP2331033.1"/>
    <property type="molecule type" value="Genomic_DNA"/>
</dbReference>
<keyword evidence="3" id="KW-1185">Reference proteome</keyword>
<dbReference type="PANTHER" id="PTHR42760">
    <property type="entry name" value="SHORT-CHAIN DEHYDROGENASES/REDUCTASES FAMILY MEMBER"/>
    <property type="match status" value="1"/>
</dbReference>
<name>A0ABT1JFT8_ACTCY</name>
<dbReference type="InterPro" id="IPR020904">
    <property type="entry name" value="Sc_DH/Rdtase_CS"/>
</dbReference>
<dbReference type="PRINTS" id="PR00081">
    <property type="entry name" value="GDHRDH"/>
</dbReference>
<comment type="caution">
    <text evidence="2">The sequence shown here is derived from an EMBL/GenBank/DDBJ whole genome shotgun (WGS) entry which is preliminary data.</text>
</comment>
<dbReference type="RefSeq" id="WP_026420438.1">
    <property type="nucleotide sequence ID" value="NZ_AUBJ02000001.1"/>
</dbReference>
<organism evidence="2 3">
    <name type="scientific">Actinoalloteichus caeruleus DSM 43889</name>
    <dbReference type="NCBI Taxonomy" id="1120930"/>
    <lineage>
        <taxon>Bacteria</taxon>
        <taxon>Bacillati</taxon>
        <taxon>Actinomycetota</taxon>
        <taxon>Actinomycetes</taxon>
        <taxon>Pseudonocardiales</taxon>
        <taxon>Pseudonocardiaceae</taxon>
        <taxon>Actinoalloteichus</taxon>
        <taxon>Actinoalloteichus cyanogriseus</taxon>
    </lineage>
</organism>
<evidence type="ECO:0000313" key="3">
    <source>
        <dbReference type="Proteomes" id="UP000791080"/>
    </source>
</evidence>